<dbReference type="EMBL" id="SJXE01000012">
    <property type="protein sequence ID" value="TCI01484.1"/>
    <property type="molecule type" value="Genomic_DNA"/>
</dbReference>
<evidence type="ECO:0000313" key="1">
    <source>
        <dbReference type="EMBL" id="TCI01484.1"/>
    </source>
</evidence>
<feature type="non-terminal residue" evidence="1">
    <location>
        <position position="114"/>
    </location>
</feature>
<comment type="caution">
    <text evidence="1">The sequence shown here is derived from an EMBL/GenBank/DDBJ whole genome shotgun (WGS) entry which is preliminary data.</text>
</comment>
<protein>
    <submittedName>
        <fullName evidence="1">Uncharacterized protein</fullName>
    </submittedName>
</protein>
<evidence type="ECO:0000313" key="2">
    <source>
        <dbReference type="Proteomes" id="UP000292554"/>
    </source>
</evidence>
<reference evidence="1 2" key="1">
    <citation type="submission" date="2019-02" db="EMBL/GenBank/DDBJ databases">
        <title>Corallincola luteus sp. nov., a marine bacterium isolated from surface sediment of Bohai Sea in China.</title>
        <authorList>
            <person name="Ren Q."/>
        </authorList>
    </citation>
    <scope>NUCLEOTIDE SEQUENCE [LARGE SCALE GENOMIC DNA]</scope>
    <source>
        <strain evidence="1 2">DASS28</strain>
    </source>
</reference>
<keyword evidence="2" id="KW-1185">Reference proteome</keyword>
<name>A0ABY2AJK0_9GAMM</name>
<organism evidence="1 2">
    <name type="scientific">Corallincola luteus</name>
    <dbReference type="NCBI Taxonomy" id="1775177"/>
    <lineage>
        <taxon>Bacteria</taxon>
        <taxon>Pseudomonadati</taxon>
        <taxon>Pseudomonadota</taxon>
        <taxon>Gammaproteobacteria</taxon>
        <taxon>Alteromonadales</taxon>
        <taxon>Psychromonadaceae</taxon>
        <taxon>Corallincola</taxon>
    </lineage>
</organism>
<gene>
    <name evidence="1" type="ORF">EZV61_17335</name>
</gene>
<proteinExistence type="predicted"/>
<accession>A0ABY2AJK0</accession>
<dbReference type="RefSeq" id="WP_131417236.1">
    <property type="nucleotide sequence ID" value="NZ_SJXE01000012.1"/>
</dbReference>
<sequence>MIERHFTPKNMARVGVVIDRFEEDTALIINSAKNKNSGEVLGSCFSDAINAFAQSIIAEKPSATALRYLTFAKELGTANFTFVMRMEETFQTSLLGEPFEMTGAHKTSYVHTDI</sequence>
<dbReference type="Proteomes" id="UP000292554">
    <property type="component" value="Unassembled WGS sequence"/>
</dbReference>